<gene>
    <name evidence="2" type="ORF">GCM10011509_17660</name>
</gene>
<keyword evidence="1" id="KW-1133">Transmembrane helix</keyword>
<protein>
    <submittedName>
        <fullName evidence="2">Uncharacterized protein</fullName>
    </submittedName>
</protein>
<reference evidence="3" key="1">
    <citation type="journal article" date="2019" name="Int. J. Syst. Evol. Microbiol.">
        <title>The Global Catalogue of Microorganisms (GCM) 10K type strain sequencing project: providing services to taxonomists for standard genome sequencing and annotation.</title>
        <authorList>
            <consortium name="The Broad Institute Genomics Platform"/>
            <consortium name="The Broad Institute Genome Sequencing Center for Infectious Disease"/>
            <person name="Wu L."/>
            <person name="Ma J."/>
        </authorList>
    </citation>
    <scope>NUCLEOTIDE SEQUENCE [LARGE SCALE GENOMIC DNA]</scope>
    <source>
        <strain evidence="3">CGMCC 1.5362</strain>
    </source>
</reference>
<keyword evidence="1" id="KW-0812">Transmembrane</keyword>
<proteinExistence type="predicted"/>
<keyword evidence="1" id="KW-0472">Membrane</keyword>
<dbReference type="Proteomes" id="UP000662111">
    <property type="component" value="Unassembled WGS sequence"/>
</dbReference>
<accession>A0ABQ2F7K5</accession>
<dbReference type="EMBL" id="BMLB01000003">
    <property type="protein sequence ID" value="GGK69713.1"/>
    <property type="molecule type" value="Genomic_DNA"/>
</dbReference>
<feature type="transmembrane region" description="Helical" evidence="1">
    <location>
        <begin position="83"/>
        <end position="105"/>
    </location>
</feature>
<name>A0ABQ2F7K5_9MICO</name>
<organism evidence="2 3">
    <name type="scientific">Ornithinimicrobium pekingense</name>
    <dbReference type="NCBI Taxonomy" id="384677"/>
    <lineage>
        <taxon>Bacteria</taxon>
        <taxon>Bacillati</taxon>
        <taxon>Actinomycetota</taxon>
        <taxon>Actinomycetes</taxon>
        <taxon>Micrococcales</taxon>
        <taxon>Ornithinimicrobiaceae</taxon>
        <taxon>Ornithinimicrobium</taxon>
    </lineage>
</organism>
<sequence>MAVPARAPGGLAEAHVTGCRGAYDSPVGEVERWRLEVAERVHEVTWLLATVLLPAVPLPQVRLPSLPWPDVPLPTLPGWQVPWWVRRAAGVAAYLLPVALAAVLARAELRRRRRTDDGHRDEAPPTP</sequence>
<evidence type="ECO:0000313" key="2">
    <source>
        <dbReference type="EMBL" id="GGK69713.1"/>
    </source>
</evidence>
<keyword evidence="3" id="KW-1185">Reference proteome</keyword>
<evidence type="ECO:0000256" key="1">
    <source>
        <dbReference type="SAM" id="Phobius"/>
    </source>
</evidence>
<comment type="caution">
    <text evidence="2">The sequence shown here is derived from an EMBL/GenBank/DDBJ whole genome shotgun (WGS) entry which is preliminary data.</text>
</comment>
<evidence type="ECO:0000313" key="3">
    <source>
        <dbReference type="Proteomes" id="UP000662111"/>
    </source>
</evidence>